<gene>
    <name evidence="1" type="ORF">M9458_036293</name>
</gene>
<comment type="caution">
    <text evidence="1">The sequence shown here is derived from an EMBL/GenBank/DDBJ whole genome shotgun (WGS) entry which is preliminary data.</text>
</comment>
<proteinExistence type="predicted"/>
<keyword evidence="2" id="KW-1185">Reference proteome</keyword>
<organism evidence="1 2">
    <name type="scientific">Cirrhinus mrigala</name>
    <name type="common">Mrigala</name>
    <dbReference type="NCBI Taxonomy" id="683832"/>
    <lineage>
        <taxon>Eukaryota</taxon>
        <taxon>Metazoa</taxon>
        <taxon>Chordata</taxon>
        <taxon>Craniata</taxon>
        <taxon>Vertebrata</taxon>
        <taxon>Euteleostomi</taxon>
        <taxon>Actinopterygii</taxon>
        <taxon>Neopterygii</taxon>
        <taxon>Teleostei</taxon>
        <taxon>Ostariophysi</taxon>
        <taxon>Cypriniformes</taxon>
        <taxon>Cyprinidae</taxon>
        <taxon>Labeoninae</taxon>
        <taxon>Labeonini</taxon>
        <taxon>Cirrhinus</taxon>
    </lineage>
</organism>
<dbReference type="Proteomes" id="UP001529510">
    <property type="component" value="Unassembled WGS sequence"/>
</dbReference>
<dbReference type="EMBL" id="JAMKFB020000018">
    <property type="protein sequence ID" value="KAL0168071.1"/>
    <property type="molecule type" value="Genomic_DNA"/>
</dbReference>
<evidence type="ECO:0000313" key="2">
    <source>
        <dbReference type="Proteomes" id="UP001529510"/>
    </source>
</evidence>
<evidence type="ECO:0000313" key="1">
    <source>
        <dbReference type="EMBL" id="KAL0168071.1"/>
    </source>
</evidence>
<dbReference type="AlphaFoldDB" id="A0ABD0P3C1"/>
<feature type="non-terminal residue" evidence="1">
    <location>
        <position position="62"/>
    </location>
</feature>
<accession>A0ABD0P3C1</accession>
<sequence>MSFGLRIPGDGTGQASITSMDQVAQLNRSEWGPGDKTERRPKEFILSPSAGTVRAMAEIDIQ</sequence>
<reference evidence="1 2" key="1">
    <citation type="submission" date="2024-05" db="EMBL/GenBank/DDBJ databases">
        <title>Genome sequencing and assembly of Indian major carp, Cirrhinus mrigala (Hamilton, 1822).</title>
        <authorList>
            <person name="Mohindra V."/>
            <person name="Chowdhury L.M."/>
            <person name="Lal K."/>
            <person name="Jena J.K."/>
        </authorList>
    </citation>
    <scope>NUCLEOTIDE SEQUENCE [LARGE SCALE GENOMIC DNA]</scope>
    <source>
        <strain evidence="1">CM1030</strain>
        <tissue evidence="1">Blood</tissue>
    </source>
</reference>
<protein>
    <submittedName>
        <fullName evidence="1">Uncharacterized protein</fullName>
    </submittedName>
</protein>
<name>A0ABD0P3C1_CIRMR</name>